<dbReference type="AlphaFoldDB" id="A0A8T0C9P6"/>
<comment type="caution">
    <text evidence="1">The sequence shown here is derived from an EMBL/GenBank/DDBJ whole genome shotgun (WGS) entry which is preliminary data.</text>
</comment>
<sequence length="39" mass="4716">MQFKNSPEKVTQQTRMVNNLQTTWKQKRKIYNMENGDSL</sequence>
<organism evidence="1 2">
    <name type="scientific">Pseudoalteromonas rubra</name>
    <dbReference type="NCBI Taxonomy" id="43658"/>
    <lineage>
        <taxon>Bacteria</taxon>
        <taxon>Pseudomonadati</taxon>
        <taxon>Pseudomonadota</taxon>
        <taxon>Gammaproteobacteria</taxon>
        <taxon>Alteromonadales</taxon>
        <taxon>Pseudoalteromonadaceae</taxon>
        <taxon>Pseudoalteromonas</taxon>
    </lineage>
</organism>
<evidence type="ECO:0000313" key="1">
    <source>
        <dbReference type="EMBL" id="KAF7787403.1"/>
    </source>
</evidence>
<evidence type="ECO:0000313" key="2">
    <source>
        <dbReference type="Proteomes" id="UP000016480"/>
    </source>
</evidence>
<gene>
    <name evidence="1" type="ORF">PRUB_a4775</name>
</gene>
<name>A0A8T0C9P6_9GAMM</name>
<dbReference type="Proteomes" id="UP000016480">
    <property type="component" value="Unassembled WGS sequence"/>
</dbReference>
<accession>A0A8T0C9P6</accession>
<protein>
    <submittedName>
        <fullName evidence="1">Uncharacterized protein</fullName>
    </submittedName>
</protein>
<reference evidence="1 2" key="1">
    <citation type="journal article" date="2012" name="J. Bacteriol.">
        <title>Genome sequence of the cycloprodigiosin-producing bacterial strain Pseudoalteromonas rubra ATCC 29570(T).</title>
        <authorList>
            <person name="Xie B.B."/>
            <person name="Shu Y.L."/>
            <person name="Qin Q.L."/>
            <person name="Rong J.C."/>
            <person name="Zhang X.Y."/>
            <person name="Chen X.L."/>
            <person name="Zhou B.C."/>
            <person name="Zhang Y.Z."/>
        </authorList>
    </citation>
    <scope>NUCLEOTIDE SEQUENCE [LARGE SCALE GENOMIC DNA]</scope>
    <source>
        <strain evidence="1 2">DSM 6842</strain>
    </source>
</reference>
<proteinExistence type="predicted"/>
<dbReference type="EMBL" id="AHCD03000031">
    <property type="protein sequence ID" value="KAF7787403.1"/>
    <property type="molecule type" value="Genomic_DNA"/>
</dbReference>